<keyword evidence="2" id="KW-1133">Transmembrane helix</keyword>
<gene>
    <name evidence="3" type="ORF">FocTR4_00016750</name>
</gene>
<evidence type="ECO:0000313" key="3">
    <source>
        <dbReference type="EMBL" id="TXB96354.1"/>
    </source>
</evidence>
<dbReference type="Gene3D" id="3.60.15.10">
    <property type="entry name" value="Ribonuclease Z/Hydroxyacylglutathione hydrolase-like"/>
    <property type="match status" value="1"/>
</dbReference>
<feature type="region of interest" description="Disordered" evidence="1">
    <location>
        <begin position="1096"/>
        <end position="1116"/>
    </location>
</feature>
<feature type="compositionally biased region" description="Gly residues" evidence="1">
    <location>
        <begin position="1006"/>
        <end position="1024"/>
    </location>
</feature>
<feature type="region of interest" description="Disordered" evidence="1">
    <location>
        <begin position="188"/>
        <end position="227"/>
    </location>
</feature>
<sequence length="1151" mass="124753">MDYDSYIQQLTTDFVPQERAEQLIAQAVCTYMNELADNASNMYQQRVKQRCQDQAQAYVSINQTGEGLPLELFTKNIKANKLDAPKWNATIQDYLVTRTPAGIPKPNPNHEQEILNCLSLVDQEMDAAFPPAHLHGDKIPDNQLFAVVIPIGYYIGMMAATAVLTGAGLLIGLKLRQDEEVGVMPRIPFSGDTWGRPGGGTIVTNPGPGTGNPGQGPSPPPPLVAPDPLLEQLRKRRRRDKKRGRQGDKGKRRKDHKDYYFGYVDRVEPAGTGYEIRVEAIADNSLSDEVFIRELEKLAVAAGNPGFGRYRLALISIYVHKVPPAVEVGKWINFKVETKNKTPALADSPDVSGPFTDGVSRLETLEPRFSFLNLRIECYFANNEGFVVQTDVASITKDITASTMATLQAAFNSFNFVTKAITDLFDLFMNSDPEEEEKDEELSNDGTQPVQPGSIRDLFADSFLSIRLKKARPPPRKPKVVKQKGADMDQIKKTLFHSKAQATKYNVYDVGQGHSGRVFSDNAEMFASDFGYGRVGDRQDAVCSHMIKGQVNLPILLSHWDADHFRIAKSSVAKRYSGSLHDVTYRNWVAPGGSHMQGTVTHELAWTIEQHKKLLQWPDTERLQVGNVTIVSCKRNARYQLPDKNNYGALALILGHGDEFLVYPGDANYESIPGISSLNHKVSAIIATHHGSTVALQEKGGSVGASIPQAAPNHSYAIFSSAKGNTYGHDIKTASQYYLKAGYQLCDATATFMLGEDTFEITNFGQSLLADNSLWTRPEHLPTAATGREVLPGIHATRMPQPASDTANTAQKEPPMPRSDEIVPQFPVLLTLRGSGKGTPKPDQDDLLPYAIRDEDGDIVVYDIKASKIILENLPLFIPCTTDYPVVVQLSCHDIEFRDVGPNARVVPLVRFNVANGFEWARGADAGQDGLSGNPGFAGGRVRLAVAGEWKTSSSAMSGFSIQYCGGWGSSGQAGGSGLLGTNGVNDGTMFVDPSGKITYTKGEPQAGGNGGNGGRGGDAGGPGTIASSEVLAINSQWPVGWKVAIDTGTPGTGSEFGKTGNAGKGGLGGPGGTGSKYTLAYPNKYGRLTSANLEQLSEPDGSSGRNGDDGKKFDGSAAQFRSAMVRLRMIATEDEILDQMAAVDWRFYSN</sequence>
<accession>A0A5C6SBT3</accession>
<feature type="region of interest" description="Disordered" evidence="1">
    <location>
        <begin position="798"/>
        <end position="819"/>
    </location>
</feature>
<dbReference type="EMBL" id="VMNF01000015">
    <property type="protein sequence ID" value="TXB96354.1"/>
    <property type="molecule type" value="Genomic_DNA"/>
</dbReference>
<dbReference type="AlphaFoldDB" id="A0A5C6SBT3"/>
<evidence type="ECO:0000256" key="2">
    <source>
        <dbReference type="SAM" id="Phobius"/>
    </source>
</evidence>
<organism evidence="3 4">
    <name type="scientific">Fusarium oxysporum f. sp. cubense</name>
    <dbReference type="NCBI Taxonomy" id="61366"/>
    <lineage>
        <taxon>Eukaryota</taxon>
        <taxon>Fungi</taxon>
        <taxon>Dikarya</taxon>
        <taxon>Ascomycota</taxon>
        <taxon>Pezizomycotina</taxon>
        <taxon>Sordariomycetes</taxon>
        <taxon>Hypocreomycetidae</taxon>
        <taxon>Hypocreales</taxon>
        <taxon>Nectriaceae</taxon>
        <taxon>Fusarium</taxon>
        <taxon>Fusarium oxysporum species complex</taxon>
    </lineage>
</organism>
<evidence type="ECO:0000256" key="1">
    <source>
        <dbReference type="SAM" id="MobiDB-lite"/>
    </source>
</evidence>
<comment type="caution">
    <text evidence="3">The sequence shown here is derived from an EMBL/GenBank/DDBJ whole genome shotgun (WGS) entry which is preliminary data.</text>
</comment>
<evidence type="ECO:0000313" key="4">
    <source>
        <dbReference type="Proteomes" id="UP000321331"/>
    </source>
</evidence>
<dbReference type="Proteomes" id="UP000321331">
    <property type="component" value="Unassembled WGS sequence"/>
</dbReference>
<feature type="compositionally biased region" description="Pro residues" evidence="1">
    <location>
        <begin position="216"/>
        <end position="225"/>
    </location>
</feature>
<feature type="transmembrane region" description="Helical" evidence="2">
    <location>
        <begin position="144"/>
        <end position="171"/>
    </location>
</feature>
<feature type="region of interest" description="Disordered" evidence="1">
    <location>
        <begin position="1001"/>
        <end position="1026"/>
    </location>
</feature>
<dbReference type="InterPro" id="IPR036866">
    <property type="entry name" value="RibonucZ/Hydroxyglut_hydro"/>
</dbReference>
<name>A0A5C6SBT3_FUSOC</name>
<reference evidence="3 4" key="1">
    <citation type="submission" date="2019-07" db="EMBL/GenBank/DDBJ databases">
        <title>The First High-Quality Draft Genome Sequence of the Causal Agent of the Current Panama Disease Epidemic.</title>
        <authorList>
            <person name="Warmington R.J."/>
            <person name="Kay W."/>
            <person name="Jeffries A."/>
            <person name="Bebber D."/>
            <person name="Moore K."/>
            <person name="Studholme D.J."/>
        </authorList>
    </citation>
    <scope>NUCLEOTIDE SEQUENCE [LARGE SCALE GENOMIC DNA]</scope>
    <source>
        <strain evidence="3 4">TR4</strain>
    </source>
</reference>
<proteinExistence type="predicted"/>
<keyword evidence="2" id="KW-0812">Transmembrane</keyword>
<protein>
    <submittedName>
        <fullName evidence="3">Uncharacterized protein</fullName>
    </submittedName>
</protein>
<keyword evidence="2" id="KW-0472">Membrane</keyword>